<dbReference type="HOGENOM" id="CLU_015256_5_1_1"/>
<organism evidence="1 2">
    <name type="scientific">Pseudallescheria apiosperma</name>
    <name type="common">Scedosporium apiospermum</name>
    <dbReference type="NCBI Taxonomy" id="563466"/>
    <lineage>
        <taxon>Eukaryota</taxon>
        <taxon>Fungi</taxon>
        <taxon>Dikarya</taxon>
        <taxon>Ascomycota</taxon>
        <taxon>Pezizomycotina</taxon>
        <taxon>Sordariomycetes</taxon>
        <taxon>Hypocreomycetidae</taxon>
        <taxon>Microascales</taxon>
        <taxon>Microascaceae</taxon>
        <taxon>Scedosporium</taxon>
    </lineage>
</organism>
<dbReference type="VEuPathDB" id="FungiDB:SAPIO_CDS8245"/>
<dbReference type="Gene3D" id="3.40.50.300">
    <property type="entry name" value="P-loop containing nucleotide triphosphate hydrolases"/>
    <property type="match status" value="1"/>
</dbReference>
<comment type="caution">
    <text evidence="1">The sequence shown here is derived from an EMBL/GenBank/DDBJ whole genome shotgun (WGS) entry which is preliminary data.</text>
</comment>
<dbReference type="RefSeq" id="XP_016640187.1">
    <property type="nucleotide sequence ID" value="XM_016789924.1"/>
</dbReference>
<reference evidence="1 2" key="1">
    <citation type="journal article" date="2014" name="Genome Announc.">
        <title>Draft genome sequence of the pathogenic fungus Scedosporium apiospermum.</title>
        <authorList>
            <person name="Vandeputte P."/>
            <person name="Ghamrawi S."/>
            <person name="Rechenmann M."/>
            <person name="Iltis A."/>
            <person name="Giraud S."/>
            <person name="Fleury M."/>
            <person name="Thornton C."/>
            <person name="Delhaes L."/>
            <person name="Meyer W."/>
            <person name="Papon N."/>
            <person name="Bouchara J.P."/>
        </authorList>
    </citation>
    <scope>NUCLEOTIDE SEQUENCE [LARGE SCALE GENOMIC DNA]</scope>
    <source>
        <strain evidence="1 2">IHEM 14462</strain>
    </source>
</reference>
<dbReference type="SUPFAM" id="SSF52540">
    <property type="entry name" value="P-loop containing nucleoside triphosphate hydrolases"/>
    <property type="match status" value="1"/>
</dbReference>
<protein>
    <recommendedName>
        <fullName evidence="3">AAA+ ATPase domain-containing protein</fullName>
    </recommendedName>
</protein>
<name>A0A084FZ76_PSEDA</name>
<dbReference type="AlphaFoldDB" id="A0A084FZ76"/>
<evidence type="ECO:0000313" key="2">
    <source>
        <dbReference type="Proteomes" id="UP000028545"/>
    </source>
</evidence>
<dbReference type="EMBL" id="JOWA01000121">
    <property type="protein sequence ID" value="KEZ40388.1"/>
    <property type="molecule type" value="Genomic_DNA"/>
</dbReference>
<dbReference type="KEGG" id="sapo:SAPIO_CDS8245"/>
<evidence type="ECO:0008006" key="3">
    <source>
        <dbReference type="Google" id="ProtNLM"/>
    </source>
</evidence>
<sequence>MKLLCLPSESGELQNVSTSPIFTGGVGSTVENTGNQKSNPHEALIQYGLLARDISENVAPDGDARVFYNVTAPSSVFICGSQGSGKSHTLATLLENCLVKSEANVLPRPLSGLVFHYDTTISDSGGHPCEAAHLPNVLIRPLHFAETDLNTRRMLDLMAVSAGSNGRAPLYITVVTKVIREMRLQEQREGKGFNYGTFKNALNAEKLTEAQLVPLRQRLDALESFLAQPKTKKRNREAQPSEDEKAAEWRPVSGQLTVVDLSCPCVTAEIACALFNICLGLFLEQETSLGRVVALDEAHKYMNDSLESDEFTETLLSTIRLQRHLGARVVISTQEPTISPRLLDLCSITIVHKFTSPNWFHALRGHLAGAFNNEVDGQDQKQTSVGPKATLHRYRSISPSELFPTVVNLRTGEALLFSPGAVVATAGNGTSWQAVYLGTGIMKVRVRHRVTADGGRSVMAG</sequence>
<keyword evidence="2" id="KW-1185">Reference proteome</keyword>
<gene>
    <name evidence="1" type="ORF">SAPIO_CDS8245</name>
</gene>
<dbReference type="Proteomes" id="UP000028545">
    <property type="component" value="Unassembled WGS sequence"/>
</dbReference>
<dbReference type="GeneID" id="27727317"/>
<proteinExistence type="predicted"/>
<evidence type="ECO:0000313" key="1">
    <source>
        <dbReference type="EMBL" id="KEZ40388.1"/>
    </source>
</evidence>
<dbReference type="OrthoDB" id="2316594at2759"/>
<dbReference type="InterPro" id="IPR027417">
    <property type="entry name" value="P-loop_NTPase"/>
</dbReference>
<dbReference type="OMA" id="LNTKRMM"/>
<accession>A0A084FZ76</accession>